<name>A0A381R7C9_9ZZZZ</name>
<comment type="catalytic activity">
    <reaction evidence="9">
        <text>2 5-aminolevulinate = porphobilinogen + 2 H2O + H(+)</text>
        <dbReference type="Rhea" id="RHEA:24064"/>
        <dbReference type="ChEBI" id="CHEBI:15377"/>
        <dbReference type="ChEBI" id="CHEBI:15378"/>
        <dbReference type="ChEBI" id="CHEBI:58126"/>
        <dbReference type="ChEBI" id="CHEBI:356416"/>
        <dbReference type="EC" id="4.2.1.24"/>
    </reaction>
</comment>
<reference evidence="10" key="1">
    <citation type="submission" date="2018-05" db="EMBL/GenBank/DDBJ databases">
        <authorList>
            <person name="Lanie J.A."/>
            <person name="Ng W.-L."/>
            <person name="Kazmierczak K.M."/>
            <person name="Andrzejewski T.M."/>
            <person name="Davidsen T.M."/>
            <person name="Wayne K.J."/>
            <person name="Tettelin H."/>
            <person name="Glass J.I."/>
            <person name="Rusch D."/>
            <person name="Podicherti R."/>
            <person name="Tsui H.-C.T."/>
            <person name="Winkler M.E."/>
        </authorList>
    </citation>
    <scope>NUCLEOTIDE SEQUENCE</scope>
</reference>
<dbReference type="SUPFAM" id="SSF51569">
    <property type="entry name" value="Aldolase"/>
    <property type="match status" value="1"/>
</dbReference>
<keyword evidence="5" id="KW-0350">Heme biosynthesis</keyword>
<dbReference type="GO" id="GO:0006782">
    <property type="term" value="P:protoporphyrinogen IX biosynthetic process"/>
    <property type="evidence" value="ECO:0007669"/>
    <property type="project" value="UniProtKB-UniPathway"/>
</dbReference>
<keyword evidence="6" id="KW-0456">Lyase</keyword>
<proteinExistence type="inferred from homology"/>
<dbReference type="GO" id="GO:0004655">
    <property type="term" value="F:porphobilinogen synthase activity"/>
    <property type="evidence" value="ECO:0007669"/>
    <property type="project" value="UniProtKB-EC"/>
</dbReference>
<dbReference type="PRINTS" id="PR00144">
    <property type="entry name" value="DALDHYDRTASE"/>
</dbReference>
<comment type="similarity">
    <text evidence="2">Belongs to the ALAD family.</text>
</comment>
<keyword evidence="7" id="KW-0627">Porphyrin biosynthesis</keyword>
<evidence type="ECO:0000256" key="9">
    <source>
        <dbReference type="ARBA" id="ARBA00047651"/>
    </source>
</evidence>
<dbReference type="Gene3D" id="3.20.20.70">
    <property type="entry name" value="Aldolase class I"/>
    <property type="match status" value="1"/>
</dbReference>
<dbReference type="PANTHER" id="PTHR11458">
    <property type="entry name" value="DELTA-AMINOLEVULINIC ACID DEHYDRATASE"/>
    <property type="match status" value="1"/>
</dbReference>
<sequence length="295" mass="31786">MPHFVLPTDRAEDPVESMPGISRYGVKNLVERVLADADLGIRAVLLFGTPEDGKKDERGTPASSPSSAVARAVEALKQRAGDEIVVITDVCLCAYTSHGHCGVLRDGKVINDETLPLLKDIALAHAGAGADVVAPSDMMDGRVAAIRKGLDEANYEDVGILSYAAKYASAYYGPFRDAAESTPSTGDRKAYQMDPANVREAIREAHLDEQEGADMLMVKPALAYLDVIRAVRQETRLPLATYNVSGEYSAVKAAAARGWLDEATVVRENLVGMTRAGADLIITYHSREALERGWL</sequence>
<dbReference type="UniPathway" id="UPA00251">
    <property type="reaction ID" value="UER00318"/>
</dbReference>
<dbReference type="NCBIfam" id="NF006762">
    <property type="entry name" value="PRK09283.1"/>
    <property type="match status" value="1"/>
</dbReference>
<dbReference type="EC" id="4.2.1.24" evidence="3"/>
<evidence type="ECO:0000256" key="5">
    <source>
        <dbReference type="ARBA" id="ARBA00023133"/>
    </source>
</evidence>
<comment type="pathway">
    <text evidence="1">Porphyrin-containing compound metabolism; protoporphyrin-IX biosynthesis; coproporphyrinogen-III from 5-aminolevulinate: step 1/4.</text>
</comment>
<evidence type="ECO:0000256" key="2">
    <source>
        <dbReference type="ARBA" id="ARBA00008055"/>
    </source>
</evidence>
<dbReference type="GO" id="GO:0008270">
    <property type="term" value="F:zinc ion binding"/>
    <property type="evidence" value="ECO:0007669"/>
    <property type="project" value="TreeGrafter"/>
</dbReference>
<protein>
    <recommendedName>
        <fullName evidence="4">Delta-aminolevulinic acid dehydratase</fullName>
        <ecNumber evidence="3">4.2.1.24</ecNumber>
    </recommendedName>
    <alternativeName>
        <fullName evidence="8">Porphobilinogen synthase</fullName>
    </alternativeName>
</protein>
<evidence type="ECO:0000256" key="8">
    <source>
        <dbReference type="ARBA" id="ARBA00032837"/>
    </source>
</evidence>
<dbReference type="GO" id="GO:0005829">
    <property type="term" value="C:cytosol"/>
    <property type="evidence" value="ECO:0007669"/>
    <property type="project" value="TreeGrafter"/>
</dbReference>
<evidence type="ECO:0000256" key="4">
    <source>
        <dbReference type="ARBA" id="ARBA00020771"/>
    </source>
</evidence>
<dbReference type="InterPro" id="IPR030656">
    <property type="entry name" value="ALAD_AS"/>
</dbReference>
<organism evidence="10">
    <name type="scientific">marine metagenome</name>
    <dbReference type="NCBI Taxonomy" id="408172"/>
    <lineage>
        <taxon>unclassified sequences</taxon>
        <taxon>metagenomes</taxon>
        <taxon>ecological metagenomes</taxon>
    </lineage>
</organism>
<evidence type="ECO:0000313" key="10">
    <source>
        <dbReference type="EMBL" id="SUZ85433.1"/>
    </source>
</evidence>
<dbReference type="EMBL" id="UINC01001635">
    <property type="protein sequence ID" value="SUZ85433.1"/>
    <property type="molecule type" value="Genomic_DNA"/>
</dbReference>
<dbReference type="PROSITE" id="PS00169">
    <property type="entry name" value="D_ALA_DEHYDRATASE"/>
    <property type="match status" value="1"/>
</dbReference>
<gene>
    <name evidence="10" type="ORF">METZ01_LOCUS38287</name>
</gene>
<dbReference type="AlphaFoldDB" id="A0A381R7C9"/>
<evidence type="ECO:0000256" key="7">
    <source>
        <dbReference type="ARBA" id="ARBA00023244"/>
    </source>
</evidence>
<evidence type="ECO:0000256" key="3">
    <source>
        <dbReference type="ARBA" id="ARBA00012053"/>
    </source>
</evidence>
<dbReference type="InterPro" id="IPR013785">
    <property type="entry name" value="Aldolase_TIM"/>
</dbReference>
<evidence type="ECO:0000256" key="1">
    <source>
        <dbReference type="ARBA" id="ARBA00004694"/>
    </source>
</evidence>
<dbReference type="SMART" id="SM01004">
    <property type="entry name" value="ALAD"/>
    <property type="match status" value="1"/>
</dbReference>
<accession>A0A381R7C9</accession>
<dbReference type="PIRSF" id="PIRSF001415">
    <property type="entry name" value="Porphbilin_synth"/>
    <property type="match status" value="1"/>
</dbReference>
<evidence type="ECO:0000256" key="6">
    <source>
        <dbReference type="ARBA" id="ARBA00023239"/>
    </source>
</evidence>
<dbReference type="InterPro" id="IPR001731">
    <property type="entry name" value="ALAD"/>
</dbReference>
<dbReference type="PANTHER" id="PTHR11458:SF0">
    <property type="entry name" value="DELTA-AMINOLEVULINIC ACID DEHYDRATASE"/>
    <property type="match status" value="1"/>
</dbReference>
<dbReference type="Pfam" id="PF00490">
    <property type="entry name" value="ALAD"/>
    <property type="match status" value="1"/>
</dbReference>
<dbReference type="FunFam" id="3.20.20.70:FF:000019">
    <property type="entry name" value="Delta-aminolevulinic acid dehydratase"/>
    <property type="match status" value="1"/>
</dbReference>